<sequence length="89" mass="10315">YYLHKSPLEAPRGYKPSYAWSSIQATQIFEAGSYWRIGNGDQVKVIGDRWIPKLLGFRILFYKAPNVDPELLVVILINMETSEWNVELL</sequence>
<accession>A0A151SA46</accession>
<dbReference type="EMBL" id="KQ483434">
    <property type="protein sequence ID" value="KYP51686.1"/>
    <property type="molecule type" value="Genomic_DNA"/>
</dbReference>
<gene>
    <name evidence="1" type="ORF">KK1_026454</name>
</gene>
<dbReference type="Gramene" id="C.cajan_27826.t">
    <property type="protein sequence ID" value="C.cajan_27826.t.cds1"/>
    <property type="gene ID" value="C.cajan_27826"/>
</dbReference>
<evidence type="ECO:0000313" key="1">
    <source>
        <dbReference type="EMBL" id="KYP51686.1"/>
    </source>
</evidence>
<protein>
    <submittedName>
        <fullName evidence="1">Uncharacterized protein</fullName>
    </submittedName>
</protein>
<name>A0A151SA46_CAJCA</name>
<organism evidence="1 2">
    <name type="scientific">Cajanus cajan</name>
    <name type="common">Pigeon pea</name>
    <name type="synonym">Cajanus indicus</name>
    <dbReference type="NCBI Taxonomy" id="3821"/>
    <lineage>
        <taxon>Eukaryota</taxon>
        <taxon>Viridiplantae</taxon>
        <taxon>Streptophyta</taxon>
        <taxon>Embryophyta</taxon>
        <taxon>Tracheophyta</taxon>
        <taxon>Spermatophyta</taxon>
        <taxon>Magnoliopsida</taxon>
        <taxon>eudicotyledons</taxon>
        <taxon>Gunneridae</taxon>
        <taxon>Pentapetalae</taxon>
        <taxon>rosids</taxon>
        <taxon>fabids</taxon>
        <taxon>Fabales</taxon>
        <taxon>Fabaceae</taxon>
        <taxon>Papilionoideae</taxon>
        <taxon>50 kb inversion clade</taxon>
        <taxon>NPAAA clade</taxon>
        <taxon>indigoferoid/millettioid clade</taxon>
        <taxon>Phaseoleae</taxon>
        <taxon>Cajanus</taxon>
    </lineage>
</organism>
<dbReference type="Proteomes" id="UP000075243">
    <property type="component" value="Unassembled WGS sequence"/>
</dbReference>
<reference evidence="1" key="1">
    <citation type="journal article" date="2012" name="Nat. Biotechnol.">
        <title>Draft genome sequence of pigeonpea (Cajanus cajan), an orphan legume crop of resource-poor farmers.</title>
        <authorList>
            <person name="Varshney R.K."/>
            <person name="Chen W."/>
            <person name="Li Y."/>
            <person name="Bharti A.K."/>
            <person name="Saxena R.K."/>
            <person name="Schlueter J.A."/>
            <person name="Donoghue M.T."/>
            <person name="Azam S."/>
            <person name="Fan G."/>
            <person name="Whaley A.M."/>
            <person name="Farmer A.D."/>
            <person name="Sheridan J."/>
            <person name="Iwata A."/>
            <person name="Tuteja R."/>
            <person name="Penmetsa R.V."/>
            <person name="Wu W."/>
            <person name="Upadhyaya H.D."/>
            <person name="Yang S.P."/>
            <person name="Shah T."/>
            <person name="Saxena K.B."/>
            <person name="Michael T."/>
            <person name="McCombie W.R."/>
            <person name="Yang B."/>
            <person name="Zhang G."/>
            <person name="Yang H."/>
            <person name="Wang J."/>
            <person name="Spillane C."/>
            <person name="Cook D.R."/>
            <person name="May G.D."/>
            <person name="Xu X."/>
            <person name="Jackson S.A."/>
        </authorList>
    </citation>
    <scope>NUCLEOTIDE SEQUENCE [LARGE SCALE GENOMIC DNA]</scope>
</reference>
<keyword evidence="2" id="KW-1185">Reference proteome</keyword>
<proteinExistence type="predicted"/>
<dbReference type="AlphaFoldDB" id="A0A151SA46"/>
<evidence type="ECO:0000313" key="2">
    <source>
        <dbReference type="Proteomes" id="UP000075243"/>
    </source>
</evidence>
<feature type="non-terminal residue" evidence="1">
    <location>
        <position position="1"/>
    </location>
</feature>